<dbReference type="PANTHER" id="PTHR43711:SF1">
    <property type="entry name" value="HISTIDINE KINASE 1"/>
    <property type="match status" value="1"/>
</dbReference>
<keyword evidence="8 17" id="KW-0418">Kinase</keyword>
<dbReference type="InterPro" id="IPR004358">
    <property type="entry name" value="Sig_transdc_His_kin-like_C"/>
</dbReference>
<dbReference type="Proteomes" id="UP000198809">
    <property type="component" value="Unassembled WGS sequence"/>
</dbReference>
<evidence type="ECO:0000256" key="4">
    <source>
        <dbReference type="ARBA" id="ARBA00022475"/>
    </source>
</evidence>
<dbReference type="PRINTS" id="PR00344">
    <property type="entry name" value="BCTRLSENSOR"/>
</dbReference>
<evidence type="ECO:0000256" key="9">
    <source>
        <dbReference type="ARBA" id="ARBA00022840"/>
    </source>
</evidence>
<dbReference type="SMART" id="SM00387">
    <property type="entry name" value="HATPase_c"/>
    <property type="match status" value="1"/>
</dbReference>
<dbReference type="PANTHER" id="PTHR43711">
    <property type="entry name" value="TWO-COMPONENT HISTIDINE KINASE"/>
    <property type="match status" value="1"/>
</dbReference>
<dbReference type="Pfam" id="PF00512">
    <property type="entry name" value="HisKA"/>
    <property type="match status" value="1"/>
</dbReference>
<keyword evidence="11 13" id="KW-0472">Membrane</keyword>
<evidence type="ECO:0000256" key="13">
    <source>
        <dbReference type="SAM" id="Phobius"/>
    </source>
</evidence>
<dbReference type="SMART" id="SM00304">
    <property type="entry name" value="HAMP"/>
    <property type="match status" value="1"/>
</dbReference>
<feature type="domain" description="HAMP" evidence="15">
    <location>
        <begin position="267"/>
        <end position="320"/>
    </location>
</feature>
<feature type="transmembrane region" description="Helical" evidence="13">
    <location>
        <begin position="21"/>
        <end position="43"/>
    </location>
</feature>
<keyword evidence="4" id="KW-1003">Cell membrane</keyword>
<dbReference type="PROSITE" id="PS50109">
    <property type="entry name" value="HIS_KIN"/>
    <property type="match status" value="1"/>
</dbReference>
<keyword evidence="9" id="KW-0067">ATP-binding</keyword>
<feature type="domain" description="Histidine kinase" evidence="14">
    <location>
        <begin position="335"/>
        <end position="550"/>
    </location>
</feature>
<dbReference type="CDD" id="cd00075">
    <property type="entry name" value="HATPase"/>
    <property type="match status" value="1"/>
</dbReference>
<dbReference type="GO" id="GO:0005524">
    <property type="term" value="F:ATP binding"/>
    <property type="evidence" value="ECO:0007669"/>
    <property type="project" value="UniProtKB-KW"/>
</dbReference>
<evidence type="ECO:0000313" key="18">
    <source>
        <dbReference type="Proteomes" id="UP000198809"/>
    </source>
</evidence>
<dbReference type="CDD" id="cd00082">
    <property type="entry name" value="HisKA"/>
    <property type="match status" value="1"/>
</dbReference>
<evidence type="ECO:0000256" key="8">
    <source>
        <dbReference type="ARBA" id="ARBA00022777"/>
    </source>
</evidence>
<dbReference type="OrthoDB" id="335833at2"/>
<dbReference type="InterPro" id="IPR036890">
    <property type="entry name" value="HATPase_C_sf"/>
</dbReference>
<proteinExistence type="predicted"/>
<name>A0A1H8SAC4_9BACL</name>
<comment type="subcellular location">
    <subcellularLocation>
        <location evidence="2">Cell membrane</location>
        <topology evidence="2">Multi-pass membrane protein</topology>
    </subcellularLocation>
</comment>
<dbReference type="EC" id="2.7.13.3" evidence="3"/>
<dbReference type="Pfam" id="PF00672">
    <property type="entry name" value="HAMP"/>
    <property type="match status" value="1"/>
</dbReference>
<keyword evidence="13" id="KW-0812">Transmembrane</keyword>
<dbReference type="SMART" id="SM00388">
    <property type="entry name" value="HisKA"/>
    <property type="match status" value="1"/>
</dbReference>
<keyword evidence="13" id="KW-1133">Transmembrane helix</keyword>
<dbReference type="InterPro" id="IPR005467">
    <property type="entry name" value="His_kinase_dom"/>
</dbReference>
<evidence type="ECO:0000256" key="5">
    <source>
        <dbReference type="ARBA" id="ARBA00022553"/>
    </source>
</evidence>
<dbReference type="SUPFAM" id="SSF47384">
    <property type="entry name" value="Homodimeric domain of signal transducing histidine kinase"/>
    <property type="match status" value="1"/>
</dbReference>
<dbReference type="Proteomes" id="UP000683429">
    <property type="component" value="Chromosome"/>
</dbReference>
<dbReference type="EMBL" id="CP076607">
    <property type="protein sequence ID" value="QWU16811.1"/>
    <property type="molecule type" value="Genomic_DNA"/>
</dbReference>
<evidence type="ECO:0000259" key="15">
    <source>
        <dbReference type="PROSITE" id="PS50885"/>
    </source>
</evidence>
<dbReference type="Gene3D" id="3.30.565.10">
    <property type="entry name" value="Histidine kinase-like ATPase, C-terminal domain"/>
    <property type="match status" value="1"/>
</dbReference>
<evidence type="ECO:0000313" key="19">
    <source>
        <dbReference type="Proteomes" id="UP000683429"/>
    </source>
</evidence>
<dbReference type="PROSITE" id="PS50885">
    <property type="entry name" value="HAMP"/>
    <property type="match status" value="1"/>
</dbReference>
<evidence type="ECO:0000256" key="1">
    <source>
        <dbReference type="ARBA" id="ARBA00000085"/>
    </source>
</evidence>
<dbReference type="Gene3D" id="6.10.340.10">
    <property type="match status" value="1"/>
</dbReference>
<dbReference type="InterPro" id="IPR036097">
    <property type="entry name" value="HisK_dim/P_sf"/>
</dbReference>
<comment type="catalytic activity">
    <reaction evidence="1">
        <text>ATP + protein L-histidine = ADP + protein N-phospho-L-histidine.</text>
        <dbReference type="EC" id="2.7.13.3"/>
    </reaction>
</comment>
<sequence>MISLPFFRRRLHPPRSLRGRLLAISLLILSGLLLLIGVLQYVLMRNFLYASRAEAMQAQIRSVPREFYSELAEDREANIAAPFPGAVAEGPQAGTDPGSSGTDPGGESPESPGAVSESGSAASGQASGPTGEGGPGVIWGEGRRPLLLDAHTMIALYRSDGTFTDLQAETADEASAPRMTDEEYNQLLAHPVYRVTRDYKLLTAEDGTEHLAVFMILGRPFHPTGVLQMTMDTASLRDVIMRQLLIYAALSAAALLGGSLLYLPALRRTLGPLSNMGRTAQVIDAGNLDVRFLASQGQTEIDQLSHSFNAMLERLETSFQSEREAKEQMRRFAADASHELRTPLTSIHGFLEVLLRGAADNKDQLYHALNSMHGESKRINKLVEDLLLLSRMDGAPQLHAKELRLDEVICELRPQLEMLAGDRELVFDISCGISGMYDPDKIKQVVLNLFQNAVQYTDPKTGKVTVSLQPIGSRAELTVRDNGIGIPAEHIPHVFDRFYRSDPSRARRYGGSGLGLSISKSIAEAHGGEIGVTSAPGKGTTFRVILPCLQALAKNQ</sequence>
<dbReference type="CDD" id="cd06225">
    <property type="entry name" value="HAMP"/>
    <property type="match status" value="1"/>
</dbReference>
<evidence type="ECO:0000256" key="7">
    <source>
        <dbReference type="ARBA" id="ARBA00022741"/>
    </source>
</evidence>
<feature type="transmembrane region" description="Helical" evidence="13">
    <location>
        <begin position="244"/>
        <end position="266"/>
    </location>
</feature>
<keyword evidence="6" id="KW-0808">Transferase</keyword>
<dbReference type="STRING" id="1333845.SAMN04487895_11173"/>
<evidence type="ECO:0000256" key="10">
    <source>
        <dbReference type="ARBA" id="ARBA00023012"/>
    </source>
</evidence>
<organism evidence="17 18">
    <name type="scientific">Paenibacillus sophorae</name>
    <dbReference type="NCBI Taxonomy" id="1333845"/>
    <lineage>
        <taxon>Bacteria</taxon>
        <taxon>Bacillati</taxon>
        <taxon>Bacillota</taxon>
        <taxon>Bacilli</taxon>
        <taxon>Bacillales</taxon>
        <taxon>Paenibacillaceae</taxon>
        <taxon>Paenibacillus</taxon>
    </lineage>
</organism>
<protein>
    <recommendedName>
        <fullName evidence="3">histidine kinase</fullName>
        <ecNumber evidence="3">2.7.13.3</ecNumber>
    </recommendedName>
</protein>
<evidence type="ECO:0000256" key="3">
    <source>
        <dbReference type="ARBA" id="ARBA00012438"/>
    </source>
</evidence>
<reference evidence="16 19" key="2">
    <citation type="submission" date="2021-06" db="EMBL/GenBank/DDBJ databases">
        <title>Whole genome sequence of Paenibacillus sophorae DSM23020 for comparative genomics.</title>
        <authorList>
            <person name="Kim M.-J."/>
            <person name="Lee G."/>
            <person name="Shin J.-H."/>
        </authorList>
    </citation>
    <scope>NUCLEOTIDE SEQUENCE [LARGE SCALE GENOMIC DNA]</scope>
    <source>
        <strain evidence="16 19">DSM 23020</strain>
    </source>
</reference>
<feature type="compositionally biased region" description="Gly residues" evidence="12">
    <location>
        <begin position="130"/>
        <end position="139"/>
    </location>
</feature>
<evidence type="ECO:0000313" key="16">
    <source>
        <dbReference type="EMBL" id="QWU16811.1"/>
    </source>
</evidence>
<evidence type="ECO:0000259" key="14">
    <source>
        <dbReference type="PROSITE" id="PS50109"/>
    </source>
</evidence>
<evidence type="ECO:0000256" key="2">
    <source>
        <dbReference type="ARBA" id="ARBA00004651"/>
    </source>
</evidence>
<keyword evidence="7" id="KW-0547">Nucleotide-binding</keyword>
<keyword evidence="5" id="KW-0597">Phosphoprotein</keyword>
<dbReference type="SUPFAM" id="SSF158472">
    <property type="entry name" value="HAMP domain-like"/>
    <property type="match status" value="1"/>
</dbReference>
<evidence type="ECO:0000256" key="6">
    <source>
        <dbReference type="ARBA" id="ARBA00022679"/>
    </source>
</evidence>
<dbReference type="InterPro" id="IPR050736">
    <property type="entry name" value="Sensor_HK_Regulatory"/>
</dbReference>
<dbReference type="InterPro" id="IPR003661">
    <property type="entry name" value="HisK_dim/P_dom"/>
</dbReference>
<keyword evidence="10" id="KW-0902">Two-component regulatory system</keyword>
<dbReference type="Pfam" id="PF02518">
    <property type="entry name" value="HATPase_c"/>
    <property type="match status" value="1"/>
</dbReference>
<evidence type="ECO:0000313" key="17">
    <source>
        <dbReference type="EMBL" id="SEO75507.1"/>
    </source>
</evidence>
<feature type="compositionally biased region" description="Low complexity" evidence="12">
    <location>
        <begin position="94"/>
        <end position="129"/>
    </location>
</feature>
<keyword evidence="19" id="KW-1185">Reference proteome</keyword>
<accession>A0A1H8SAC4</accession>
<dbReference type="FunFam" id="1.10.287.130:FF:000001">
    <property type="entry name" value="Two-component sensor histidine kinase"/>
    <property type="match status" value="1"/>
</dbReference>
<dbReference type="GO" id="GO:0005886">
    <property type="term" value="C:plasma membrane"/>
    <property type="evidence" value="ECO:0007669"/>
    <property type="project" value="UniProtKB-SubCell"/>
</dbReference>
<dbReference type="EMBL" id="FODH01000011">
    <property type="protein sequence ID" value="SEO75507.1"/>
    <property type="molecule type" value="Genomic_DNA"/>
</dbReference>
<gene>
    <name evidence="16" type="ORF">KP014_06265</name>
    <name evidence="17" type="ORF">SAMN04487895_11173</name>
</gene>
<dbReference type="InterPro" id="IPR003660">
    <property type="entry name" value="HAMP_dom"/>
</dbReference>
<evidence type="ECO:0000256" key="11">
    <source>
        <dbReference type="ARBA" id="ARBA00023136"/>
    </source>
</evidence>
<dbReference type="InterPro" id="IPR003594">
    <property type="entry name" value="HATPase_dom"/>
</dbReference>
<dbReference type="AlphaFoldDB" id="A0A1H8SAC4"/>
<dbReference type="SUPFAM" id="SSF55874">
    <property type="entry name" value="ATPase domain of HSP90 chaperone/DNA topoisomerase II/histidine kinase"/>
    <property type="match status" value="1"/>
</dbReference>
<reference evidence="17 18" key="1">
    <citation type="submission" date="2016-10" db="EMBL/GenBank/DDBJ databases">
        <authorList>
            <person name="de Groot N.N."/>
        </authorList>
    </citation>
    <scope>NUCLEOTIDE SEQUENCE [LARGE SCALE GENOMIC DNA]</scope>
    <source>
        <strain evidence="17 18">CGMCC 1.10238</strain>
    </source>
</reference>
<dbReference type="Gene3D" id="1.10.287.130">
    <property type="match status" value="1"/>
</dbReference>
<dbReference type="RefSeq" id="WP_036600746.1">
    <property type="nucleotide sequence ID" value="NZ_CP076607.1"/>
</dbReference>
<feature type="region of interest" description="Disordered" evidence="12">
    <location>
        <begin position="85"/>
        <end position="139"/>
    </location>
</feature>
<evidence type="ECO:0000256" key="12">
    <source>
        <dbReference type="SAM" id="MobiDB-lite"/>
    </source>
</evidence>
<dbReference type="GO" id="GO:0000155">
    <property type="term" value="F:phosphorelay sensor kinase activity"/>
    <property type="evidence" value="ECO:0007669"/>
    <property type="project" value="InterPro"/>
</dbReference>
<dbReference type="FunFam" id="3.30.565.10:FF:000006">
    <property type="entry name" value="Sensor histidine kinase WalK"/>
    <property type="match status" value="1"/>
</dbReference>